<evidence type="ECO:0000313" key="1">
    <source>
        <dbReference type="EMBL" id="SVB37053.1"/>
    </source>
</evidence>
<name>A0A382DHE2_9ZZZZ</name>
<protein>
    <submittedName>
        <fullName evidence="1">Uncharacterized protein</fullName>
    </submittedName>
</protein>
<sequence>MEVAYGAGDGDDEARATVAHKEAELGSIF</sequence>
<accession>A0A382DHE2</accession>
<reference evidence="1" key="1">
    <citation type="submission" date="2018-05" db="EMBL/GenBank/DDBJ databases">
        <authorList>
            <person name="Lanie J.A."/>
            <person name="Ng W.-L."/>
            <person name="Kazmierczak K.M."/>
            <person name="Andrzejewski T.M."/>
            <person name="Davidsen T.M."/>
            <person name="Wayne K.J."/>
            <person name="Tettelin H."/>
            <person name="Glass J.I."/>
            <person name="Rusch D."/>
            <person name="Podicherti R."/>
            <person name="Tsui H.-C.T."/>
            <person name="Winkler M.E."/>
        </authorList>
    </citation>
    <scope>NUCLEOTIDE SEQUENCE</scope>
</reference>
<organism evidence="1">
    <name type="scientific">marine metagenome</name>
    <dbReference type="NCBI Taxonomy" id="408172"/>
    <lineage>
        <taxon>unclassified sequences</taxon>
        <taxon>metagenomes</taxon>
        <taxon>ecological metagenomes</taxon>
    </lineage>
</organism>
<feature type="non-terminal residue" evidence="1">
    <location>
        <position position="29"/>
    </location>
</feature>
<gene>
    <name evidence="1" type="ORF">METZ01_LOCUS189907</name>
</gene>
<dbReference type="AlphaFoldDB" id="A0A382DHE2"/>
<proteinExistence type="predicted"/>
<dbReference type="EMBL" id="UINC01039089">
    <property type="protein sequence ID" value="SVB37053.1"/>
    <property type="molecule type" value="Genomic_DNA"/>
</dbReference>